<organism evidence="1 2">
    <name type="scientific">Papaver somniferum</name>
    <name type="common">Opium poppy</name>
    <dbReference type="NCBI Taxonomy" id="3469"/>
    <lineage>
        <taxon>Eukaryota</taxon>
        <taxon>Viridiplantae</taxon>
        <taxon>Streptophyta</taxon>
        <taxon>Embryophyta</taxon>
        <taxon>Tracheophyta</taxon>
        <taxon>Spermatophyta</taxon>
        <taxon>Magnoliopsida</taxon>
        <taxon>Ranunculales</taxon>
        <taxon>Papaveraceae</taxon>
        <taxon>Papaveroideae</taxon>
        <taxon>Papaver</taxon>
    </lineage>
</organism>
<proteinExistence type="predicted"/>
<dbReference type="AlphaFoldDB" id="A0A4Y7KF00"/>
<dbReference type="Gramene" id="RZC70741">
    <property type="protein sequence ID" value="RZC70741"/>
    <property type="gene ID" value="C5167_033912"/>
</dbReference>
<reference evidence="1 2" key="1">
    <citation type="journal article" date="2018" name="Science">
        <title>The opium poppy genome and morphinan production.</title>
        <authorList>
            <person name="Guo L."/>
            <person name="Winzer T."/>
            <person name="Yang X."/>
            <person name="Li Y."/>
            <person name="Ning Z."/>
            <person name="He Z."/>
            <person name="Teodor R."/>
            <person name="Lu Y."/>
            <person name="Bowser T.A."/>
            <person name="Graham I.A."/>
            <person name="Ye K."/>
        </authorList>
    </citation>
    <scope>NUCLEOTIDE SEQUENCE [LARGE SCALE GENOMIC DNA]</scope>
    <source>
        <strain evidence="2">cv. HN1</strain>
        <tissue evidence="1">Leaves</tissue>
    </source>
</reference>
<keyword evidence="2" id="KW-1185">Reference proteome</keyword>
<name>A0A4Y7KF00_PAPSO</name>
<sequence>MESGGIDAGVEVVENDVYVMVGFGCGVSEVQFMKNGDQRVVDGNCCESLEKLQLQVMCCTMIVHWSSLACAKAQARILLPVLTGYVSTVVNRAFAPKHAVCVEKLKRIRIVMDLVDNNHFIGLQLNKECPLPPLYRFSFLEKFINNKSKEWVKLYEDNMHLWNALDESIKGPIDSTKGGSIDLNELPPIDLSDG</sequence>
<dbReference type="EMBL" id="CM010721">
    <property type="protein sequence ID" value="RZC70741.1"/>
    <property type="molecule type" value="Genomic_DNA"/>
</dbReference>
<accession>A0A4Y7KF00</accession>
<dbReference type="Proteomes" id="UP000316621">
    <property type="component" value="Chromosome 7"/>
</dbReference>
<evidence type="ECO:0000313" key="1">
    <source>
        <dbReference type="EMBL" id="RZC70741.1"/>
    </source>
</evidence>
<protein>
    <submittedName>
        <fullName evidence="1">Uncharacterized protein</fullName>
    </submittedName>
</protein>
<evidence type="ECO:0000313" key="2">
    <source>
        <dbReference type="Proteomes" id="UP000316621"/>
    </source>
</evidence>
<gene>
    <name evidence="1" type="ORF">C5167_033912</name>
</gene>